<sequence>MSSSKLNKTLERVKQRIADHQFYEAHQALKTVAARYIKSQDYGQAIELLYHGAQELLTAGEGGSGGDLSCYLVDTYKLAKIPVDGASKARVVQLFNLFKEDEPRRKEFVQDVVQWSASFGEVGYGDPELFHVFGSAFASEDLPYEAEKFLLLGTKDSPVVLAQLLYEWFSEDPEVGTVAFYISRAVLGYLTVGNIRGARQALDHYLSNFIASGRTTPPKRLSVAGDDIAEFSQFPLLNFLQLLIRACQRENADLFKRLRFRYKNDIKDAFDGGVDEALAKIGERFFGIPVRTQGNLLQDLMGSLFSGPPGGEQNRPQIQGNDLD</sequence>
<gene>
    <name evidence="1" type="ORF">V1525DRAFT_429758</name>
</gene>
<organism evidence="1 2">
    <name type="scientific">Lipomyces kononenkoae</name>
    <name type="common">Yeast</name>
    <dbReference type="NCBI Taxonomy" id="34357"/>
    <lineage>
        <taxon>Eukaryota</taxon>
        <taxon>Fungi</taxon>
        <taxon>Dikarya</taxon>
        <taxon>Ascomycota</taxon>
        <taxon>Saccharomycotina</taxon>
        <taxon>Lipomycetes</taxon>
        <taxon>Lipomycetales</taxon>
        <taxon>Lipomycetaceae</taxon>
        <taxon>Lipomyces</taxon>
    </lineage>
</organism>
<dbReference type="Proteomes" id="UP001433508">
    <property type="component" value="Unassembled WGS sequence"/>
</dbReference>
<evidence type="ECO:0000313" key="2">
    <source>
        <dbReference type="Proteomes" id="UP001433508"/>
    </source>
</evidence>
<dbReference type="EMBL" id="MU971338">
    <property type="protein sequence ID" value="KAK9240764.1"/>
    <property type="molecule type" value="Genomic_DNA"/>
</dbReference>
<name>A0ACC3TBG2_LIPKO</name>
<keyword evidence="2" id="KW-1185">Reference proteome</keyword>
<reference evidence="2" key="1">
    <citation type="journal article" date="2024" name="Front. Bioeng. Biotechnol.">
        <title>Genome-scale model development and genomic sequencing of the oleaginous clade Lipomyces.</title>
        <authorList>
            <person name="Czajka J.J."/>
            <person name="Han Y."/>
            <person name="Kim J."/>
            <person name="Mondo S.J."/>
            <person name="Hofstad B.A."/>
            <person name="Robles A."/>
            <person name="Haridas S."/>
            <person name="Riley R."/>
            <person name="LaButti K."/>
            <person name="Pangilinan J."/>
            <person name="Andreopoulos W."/>
            <person name="Lipzen A."/>
            <person name="Yan J."/>
            <person name="Wang M."/>
            <person name="Ng V."/>
            <person name="Grigoriev I.V."/>
            <person name="Spatafora J.W."/>
            <person name="Magnuson J.K."/>
            <person name="Baker S.E."/>
            <person name="Pomraning K.R."/>
        </authorList>
    </citation>
    <scope>NUCLEOTIDE SEQUENCE [LARGE SCALE GENOMIC DNA]</scope>
    <source>
        <strain evidence="2">CBS 7786</strain>
    </source>
</reference>
<comment type="caution">
    <text evidence="1">The sequence shown here is derived from an EMBL/GenBank/DDBJ whole genome shotgun (WGS) entry which is preliminary data.</text>
</comment>
<protein>
    <submittedName>
        <fullName evidence="1">Uncharacterized protein</fullName>
    </submittedName>
</protein>
<accession>A0ACC3TBG2</accession>
<evidence type="ECO:0000313" key="1">
    <source>
        <dbReference type="EMBL" id="KAK9240764.1"/>
    </source>
</evidence>
<proteinExistence type="predicted"/>